<evidence type="ECO:0000256" key="5">
    <source>
        <dbReference type="RuleBase" id="RU361182"/>
    </source>
</evidence>
<sequence length="91" mass="10547">PPTQRARREEEGGSLFRLVNGRFNHQRNSRERLVLVGCKTSRSLELFIQGNSMWPEILVVINDADWELLGELDYQLQDQDSILFISMLQDG</sequence>
<evidence type="ECO:0000256" key="2">
    <source>
        <dbReference type="ARBA" id="ARBA00022499"/>
    </source>
</evidence>
<dbReference type="SUPFAM" id="SSF54285">
    <property type="entry name" value="MoaD/ThiS"/>
    <property type="match status" value="1"/>
</dbReference>
<dbReference type="UniPathway" id="UPA00988"/>
<name>A0A8C2R9E0_CAPHI</name>
<keyword evidence="3 5" id="KW-0819">tRNA processing</keyword>
<dbReference type="InterPro" id="IPR016155">
    <property type="entry name" value="Mopterin_synth/thiamin_S_b"/>
</dbReference>
<protein>
    <recommendedName>
        <fullName evidence="5">Ubiquitin-related modifier 1</fullName>
    </recommendedName>
</protein>
<proteinExistence type="inferred from homology"/>
<keyword evidence="2" id="KW-1017">Isopeptide bond</keyword>
<dbReference type="InterPro" id="IPR012675">
    <property type="entry name" value="Beta-grasp_dom_sf"/>
</dbReference>
<evidence type="ECO:0000256" key="4">
    <source>
        <dbReference type="ARBA" id="ARBA00022786"/>
    </source>
</evidence>
<reference evidence="6" key="2">
    <citation type="submission" date="2025-08" db="UniProtKB">
        <authorList>
            <consortium name="Ensembl"/>
        </authorList>
    </citation>
    <scope>IDENTIFICATION</scope>
</reference>
<dbReference type="Pfam" id="PF09138">
    <property type="entry name" value="Urm1"/>
    <property type="match status" value="1"/>
</dbReference>
<evidence type="ECO:0000256" key="3">
    <source>
        <dbReference type="ARBA" id="ARBA00022694"/>
    </source>
</evidence>
<comment type="subcellular location">
    <subcellularLocation>
        <location evidence="5">Cytoplasm</location>
    </subcellularLocation>
</comment>
<dbReference type="Ensembl" id="ENSCHIT00010035983.1">
    <property type="protein sequence ID" value="ENSCHIP00010025511.1"/>
    <property type="gene ID" value="ENSCHIG00010018973.1"/>
</dbReference>
<organism evidence="6">
    <name type="scientific">Capra hircus</name>
    <name type="common">Goat</name>
    <dbReference type="NCBI Taxonomy" id="9925"/>
    <lineage>
        <taxon>Eukaryota</taxon>
        <taxon>Metazoa</taxon>
        <taxon>Chordata</taxon>
        <taxon>Craniata</taxon>
        <taxon>Vertebrata</taxon>
        <taxon>Euteleostomi</taxon>
        <taxon>Mammalia</taxon>
        <taxon>Eutheria</taxon>
        <taxon>Laurasiatheria</taxon>
        <taxon>Artiodactyla</taxon>
        <taxon>Ruminantia</taxon>
        <taxon>Pecora</taxon>
        <taxon>Bovidae</taxon>
        <taxon>Caprinae</taxon>
        <taxon>Capra</taxon>
    </lineage>
</organism>
<dbReference type="PANTHER" id="PTHR14986">
    <property type="entry name" value="RURM1 PROTEIN"/>
    <property type="match status" value="1"/>
</dbReference>
<accession>A0A8C2R9E0</accession>
<dbReference type="GO" id="GO:0005737">
    <property type="term" value="C:cytoplasm"/>
    <property type="evidence" value="ECO:0007669"/>
    <property type="project" value="UniProtKB-SubCell"/>
</dbReference>
<comment type="pathway">
    <text evidence="5">tRNA modification; 5-methoxycarbonylmethyl-2-thiouridine-tRNA biosynthesis.</text>
</comment>
<dbReference type="AlphaFoldDB" id="A0A8C2R9E0"/>
<dbReference type="InterPro" id="IPR015221">
    <property type="entry name" value="Urm1"/>
</dbReference>
<keyword evidence="1 5" id="KW-0963">Cytoplasm</keyword>
<dbReference type="GO" id="GO:0034227">
    <property type="term" value="P:tRNA thio-modification"/>
    <property type="evidence" value="ECO:0007669"/>
    <property type="project" value="InterPro"/>
</dbReference>
<comment type="similarity">
    <text evidence="5">Belongs to the URM1 family.</text>
</comment>
<keyword evidence="4" id="KW-0833">Ubl conjugation pathway</keyword>
<evidence type="ECO:0000256" key="1">
    <source>
        <dbReference type="ARBA" id="ARBA00022490"/>
    </source>
</evidence>
<evidence type="ECO:0000313" key="6">
    <source>
        <dbReference type="Ensembl" id="ENSCHIP00010025511.1"/>
    </source>
</evidence>
<reference evidence="6" key="1">
    <citation type="submission" date="2019-03" db="EMBL/GenBank/DDBJ databases">
        <title>Genome sequencing and reference-guided assembly of Black Bengal Goat (Capra hircus).</title>
        <authorList>
            <person name="Siddiki A.Z."/>
            <person name="Baten A."/>
            <person name="Billah M."/>
            <person name="Alam M.A.U."/>
            <person name="Shawrob K.S.M."/>
            <person name="Saha S."/>
            <person name="Chowdhury M."/>
            <person name="Rahman A.H."/>
            <person name="Stear M."/>
            <person name="Miah G."/>
            <person name="Das G.B."/>
            <person name="Hossain M.M."/>
            <person name="Kumkum M."/>
            <person name="Islam M.S."/>
            <person name="Mollah A.M."/>
            <person name="Ahsan A."/>
            <person name="Tusar F."/>
            <person name="Khan M.K.I."/>
        </authorList>
    </citation>
    <scope>NUCLEOTIDE SEQUENCE [LARGE SCALE GENOMIC DNA]</scope>
</reference>
<dbReference type="Gene3D" id="3.10.20.30">
    <property type="match status" value="1"/>
</dbReference>